<evidence type="ECO:0000313" key="2">
    <source>
        <dbReference type="EMBL" id="RSL82767.1"/>
    </source>
</evidence>
<dbReference type="Gene3D" id="2.60.120.620">
    <property type="entry name" value="q2cbj1_9rhob like domain"/>
    <property type="match status" value="1"/>
</dbReference>
<dbReference type="PANTHER" id="PTHR33099:SF7">
    <property type="entry name" value="MYND-TYPE DOMAIN-CONTAINING PROTEIN"/>
    <property type="match status" value="1"/>
</dbReference>
<sequence>MLMTIVEPSPDVEMSSDMSSEISDYDDEYENDYDVLKALSKIRTSAPLASIFKFDPTYYAGLRVYDVGLINAPLQESQARQLIAKARRERPYRNGGDANAKASEKIWELEPKHFNFTDSRWRVFKEHICNKIRVQLAGSRAIQANLTKMVIYEEGAQYEARTDTEGMSNGFATLILCLPSKHRGGEMVFEHEGQTPMVYGSCGMPQSFALWYPGVSHKLLPVTSGYRWALIFELVIDQNELPPPTGLLMPAEIQALRDPLSQWLSKGKQSRLHEYLYYMLDSPYPLGCNQHGLKGQDFGHALALKAMSHELPFEVFLGSLDRKKADRVLTLVDCEGHIVAQDHIGFNDDHLLNEDTALELEDDMDDWDKDEHITVVAIVPHDSLVSFLKCDDEMSPDALRLVTDYLARASLRRGSSKFLFKTLIDLLHHPDSWDILRGETLRLVLQAAVQHEQFDIFREVAIRHFGTLPIKFFSDLRDWLVTDPDNMLERFKGIREGASLAISLYGLPSQKFKAISLLAPHPTTQSADDVKTPKRMLDWARAMTRSCLDSLGSASFGREDGWFIVDLALYFRDPAAFLEQSVLPRAKRMAQPVPFHLAFLVKLQKQGPKNTLPVEDCTRIFRETARWLIESSDFSKLTSEEEAKSLAIQKAREAGKPLESIDPSVLRFSFQPKALIRFFNSLVKESTESDDLASLFISKLAMDAPRFPADQIPSFWMSFLNSVPKTLEPNNIPLNTPCYQQLFSAMFRSCIENFVGGVSINTQPPQHSISCGCTDCLWAKEFLADSSRRTDSIILGDAFTYDGRRLSHLSARLDTPSVDCIRAVHMDTSGTIILTVTKTPSEEHVRNYKAWVRRRGQTLFMFEKFGPHLKLLLGSDYCLFLDLQLTTTSVPISLKPVQELKTPCGVKRKLQDTEFIDLTGTTKKELQSALRRELKRTNKFKR</sequence>
<evidence type="ECO:0000259" key="1">
    <source>
        <dbReference type="PROSITE" id="PS51471"/>
    </source>
</evidence>
<dbReference type="InterPro" id="IPR005123">
    <property type="entry name" value="Oxoglu/Fe-dep_dioxygenase_dom"/>
</dbReference>
<organism evidence="2 3">
    <name type="scientific">Fusarium oligoseptatum</name>
    <dbReference type="NCBI Taxonomy" id="2604345"/>
    <lineage>
        <taxon>Eukaryota</taxon>
        <taxon>Fungi</taxon>
        <taxon>Dikarya</taxon>
        <taxon>Ascomycota</taxon>
        <taxon>Pezizomycotina</taxon>
        <taxon>Sordariomycetes</taxon>
        <taxon>Hypocreomycetidae</taxon>
        <taxon>Hypocreales</taxon>
        <taxon>Nectriaceae</taxon>
        <taxon>Fusarium</taxon>
        <taxon>Fusarium solani species complex</taxon>
    </lineage>
</organism>
<feature type="domain" description="Fe2OG dioxygenase" evidence="1">
    <location>
        <begin position="143"/>
        <end position="236"/>
    </location>
</feature>
<gene>
    <name evidence="2" type="ORF">CEP52_016887</name>
</gene>
<protein>
    <recommendedName>
        <fullName evidence="1">Fe2OG dioxygenase domain-containing protein</fullName>
    </recommendedName>
</protein>
<accession>A0A428RYY6</accession>
<dbReference type="AlphaFoldDB" id="A0A428RYY6"/>
<comment type="caution">
    <text evidence="2">The sequence shown here is derived from an EMBL/GenBank/DDBJ whole genome shotgun (WGS) entry which is preliminary data.</text>
</comment>
<evidence type="ECO:0000313" key="3">
    <source>
        <dbReference type="Proteomes" id="UP000287144"/>
    </source>
</evidence>
<dbReference type="PANTHER" id="PTHR33099">
    <property type="entry name" value="FE2OG DIOXYGENASE DOMAIN-CONTAINING PROTEIN"/>
    <property type="match status" value="1"/>
</dbReference>
<name>A0A428RYY6_9HYPO</name>
<dbReference type="EMBL" id="NKCK01000403">
    <property type="protein sequence ID" value="RSL82767.1"/>
    <property type="molecule type" value="Genomic_DNA"/>
</dbReference>
<dbReference type="Proteomes" id="UP000287144">
    <property type="component" value="Unassembled WGS sequence"/>
</dbReference>
<reference evidence="2 3" key="1">
    <citation type="submission" date="2017-06" db="EMBL/GenBank/DDBJ databases">
        <title>Comparative genomic analysis of Ambrosia Fusariam Clade fungi.</title>
        <authorList>
            <person name="Stajich J.E."/>
            <person name="Carrillo J."/>
            <person name="Kijimoto T."/>
            <person name="Eskalen A."/>
            <person name="O'Donnell K."/>
            <person name="Kasson M."/>
        </authorList>
    </citation>
    <scope>NUCLEOTIDE SEQUENCE [LARGE SCALE GENOMIC DNA]</scope>
    <source>
        <strain evidence="2 3">NRRL62579</strain>
    </source>
</reference>
<dbReference type="PROSITE" id="PS51471">
    <property type="entry name" value="FE2OG_OXY"/>
    <property type="match status" value="1"/>
</dbReference>
<proteinExistence type="predicted"/>
<keyword evidence="3" id="KW-1185">Reference proteome</keyword>